<name>A0A0K0XW18_9GAMM</name>
<dbReference type="KEGG" id="wma:WM2015_1439"/>
<dbReference type="STRING" id="1579979.WM2015_1439"/>
<dbReference type="EMBL" id="CP012154">
    <property type="protein sequence ID" value="AKS41811.1"/>
    <property type="molecule type" value="Genomic_DNA"/>
</dbReference>
<proteinExistence type="predicted"/>
<dbReference type="AlphaFoldDB" id="A0A0K0XW18"/>
<gene>
    <name evidence="1" type="ORF">WM2015_1439</name>
</gene>
<evidence type="ECO:0000313" key="1">
    <source>
        <dbReference type="EMBL" id="AKS41811.1"/>
    </source>
</evidence>
<organism evidence="1 2">
    <name type="scientific">Wenzhouxiangella marina</name>
    <dbReference type="NCBI Taxonomy" id="1579979"/>
    <lineage>
        <taxon>Bacteria</taxon>
        <taxon>Pseudomonadati</taxon>
        <taxon>Pseudomonadota</taxon>
        <taxon>Gammaproteobacteria</taxon>
        <taxon>Chromatiales</taxon>
        <taxon>Wenzhouxiangellaceae</taxon>
        <taxon>Wenzhouxiangella</taxon>
    </lineage>
</organism>
<evidence type="ECO:0000313" key="2">
    <source>
        <dbReference type="Proteomes" id="UP000066624"/>
    </source>
</evidence>
<dbReference type="InterPro" id="IPR007434">
    <property type="entry name" value="FemAB-like"/>
</dbReference>
<reference evidence="1 2" key="1">
    <citation type="submission" date="2015-07" db="EMBL/GenBank/DDBJ databases">
        <authorList>
            <person name="Noorani M."/>
        </authorList>
    </citation>
    <scope>NUCLEOTIDE SEQUENCE [LARGE SCALE GENOMIC DNA]</scope>
    <source>
        <strain evidence="1 2">KCTC 42284</strain>
    </source>
</reference>
<dbReference type="Pfam" id="PF04339">
    <property type="entry name" value="FemAB_like"/>
    <property type="match status" value="1"/>
</dbReference>
<dbReference type="Proteomes" id="UP000066624">
    <property type="component" value="Chromosome"/>
</dbReference>
<dbReference type="PANTHER" id="PTHR47017">
    <property type="entry name" value="ACYL-COA"/>
    <property type="match status" value="1"/>
</dbReference>
<sequence>MDWRFLAALEDSGCLEPGSGWQPCPILVEDGQGQPLAAASAYLKQHSHGEFVFDWAWARAAEQTGLSWYPKLLVGAPFSPVSGPRLLGAESHPDAARTLIQALETMVESHRLSSAGINFCDRHDIELLREAGWLERFDWQFHWHNPGYRDFEDFLSMLKRKPRKNIRAERRRVQEAGWRFEWVSGEQMQPADLDLAERCYHSTFALYGNLPSLNRAFFERVAESFGPDFLICKAILNGQARAAAIFWRDRERLYGRYWGSLEDTRDVHFETCFYQGIDYCIRNGLRWFEPGAQGEHKIRRGFLPQKTHSFHLIRHPAMRQAIARHIEAEGAAMMRYRQHLEALNPMAESIGSGATAAE</sequence>
<accession>A0A0K0XW18</accession>
<evidence type="ECO:0008006" key="3">
    <source>
        <dbReference type="Google" id="ProtNLM"/>
    </source>
</evidence>
<dbReference type="PANTHER" id="PTHR47017:SF1">
    <property type="entry name" value="ACYL-COA"/>
    <property type="match status" value="1"/>
</dbReference>
<dbReference type="InterPro" id="IPR016181">
    <property type="entry name" value="Acyl_CoA_acyltransferase"/>
</dbReference>
<dbReference type="PATRIC" id="fig|1579979.3.peg.1475"/>
<dbReference type="Gene3D" id="3.40.630.30">
    <property type="match status" value="1"/>
</dbReference>
<protein>
    <recommendedName>
        <fullName evidence="3">GNAT family N-acetyltransferase</fullName>
    </recommendedName>
</protein>
<dbReference type="SUPFAM" id="SSF55729">
    <property type="entry name" value="Acyl-CoA N-acyltransferases (Nat)"/>
    <property type="match status" value="1"/>
</dbReference>
<keyword evidence="2" id="KW-1185">Reference proteome</keyword>